<accession>A0A3L0VZK1</accession>
<proteinExistence type="predicted"/>
<comment type="caution">
    <text evidence="2">The sequence shown here is derived from an EMBL/GenBank/DDBJ whole genome shotgun (WGS) entry which is preliminary data.</text>
</comment>
<gene>
    <name evidence="2" type="ORF">D9F05_09895</name>
</gene>
<keyword evidence="1" id="KW-0732">Signal</keyword>
<reference evidence="2" key="1">
    <citation type="submission" date="2018-10" db="EMBL/GenBank/DDBJ databases">
        <authorList>
            <consortium name="NARMS: The National Antimicrobial Resistance Monitoring System"/>
        </authorList>
    </citation>
    <scope>NUCLEOTIDE SEQUENCE [LARGE SCALE GENOMIC DNA]</scope>
    <source>
        <strain evidence="2">CVM N17EC0388</strain>
    </source>
</reference>
<sequence length="351" mass="36890">MKKSMVALSVSLCLGLTLYVSFPRQAEACCGDGAIAAAGAQSAGASVAAAITTSTTTIVGWLTQIQASIAQGFMGVMSEINKQTAQIKQIEEASLITQEAMRMEQIAADARTKFEPSPRACYEVAGGAAIGVAGGEVKETAASLNAAAADRTLKTTSAAAVVKKSVELSKTLGGKDVRADTLYNATSIADPVAAQALANNMLNPIPTQTLPKGFDKSAQGQVFAAEQMIEQARMSVAYASVNAAIAAKTPVKGLGSAAMFSKPDVSEQELMQAMVNGRFESPGWYSMLAGMDELNLLREQNKQIALGLWMDLKRYQQFERIEANLATQLAIAVKGDSAGRLDNARNAALRR</sequence>
<organism evidence="2">
    <name type="scientific">Escherichia coli</name>
    <dbReference type="NCBI Taxonomy" id="562"/>
    <lineage>
        <taxon>Bacteria</taxon>
        <taxon>Pseudomonadati</taxon>
        <taxon>Pseudomonadota</taxon>
        <taxon>Gammaproteobacteria</taxon>
        <taxon>Enterobacterales</taxon>
        <taxon>Enterobacteriaceae</taxon>
        <taxon>Escherichia</taxon>
    </lineage>
</organism>
<feature type="chain" id="PRO_5018276991" evidence="1">
    <location>
        <begin position="29"/>
        <end position="351"/>
    </location>
</feature>
<name>A0A3L0VZK1_ECOLX</name>
<protein>
    <submittedName>
        <fullName evidence="2">Uncharacterized protein</fullName>
    </submittedName>
</protein>
<evidence type="ECO:0000256" key="1">
    <source>
        <dbReference type="SAM" id="SignalP"/>
    </source>
</evidence>
<dbReference type="AlphaFoldDB" id="A0A3L0VZK1"/>
<evidence type="ECO:0000313" key="2">
    <source>
        <dbReference type="EMBL" id="MHO04684.1"/>
    </source>
</evidence>
<dbReference type="EMBL" id="RNRV01000013">
    <property type="protein sequence ID" value="MHO04684.1"/>
    <property type="molecule type" value="Genomic_DNA"/>
</dbReference>
<feature type="signal peptide" evidence="1">
    <location>
        <begin position="1"/>
        <end position="28"/>
    </location>
</feature>